<organism evidence="1">
    <name type="scientific">viral metagenome</name>
    <dbReference type="NCBI Taxonomy" id="1070528"/>
    <lineage>
        <taxon>unclassified sequences</taxon>
        <taxon>metagenomes</taxon>
        <taxon>organismal metagenomes</taxon>
    </lineage>
</organism>
<dbReference type="InterPro" id="IPR016181">
    <property type="entry name" value="Acyl_CoA_acyltransferase"/>
</dbReference>
<sequence>MACKVTRYDCQRDVDKIKELAEIASTLENTEFHTIFPWKKQCDEPGNHLHYVAQAPNGTICGWLRAKVIDKYGRRYIFLNEISTRRVRDELYGGVGLSLNSALVKDAMTEGVDFIYLYPLNPEVASIYRRPEWGYARQRPEIVQLFRVLRNPPTREMLDKMMPPNPRSFMAAAYAIISQPPQDEALLKLFSRVRRRMIENPELIEELADAIMKVESVPMMEEEEGLPEEKRMSIDSKRAMIAEVLNKVKIGGRRRRTFKNKKHKKTRRLTRLRRFHRR</sequence>
<dbReference type="SUPFAM" id="SSF55729">
    <property type="entry name" value="Acyl-CoA N-acyltransferases (Nat)"/>
    <property type="match status" value="1"/>
</dbReference>
<reference evidence="1" key="1">
    <citation type="journal article" date="2020" name="Nature">
        <title>Giant virus diversity and host interactions through global metagenomics.</title>
        <authorList>
            <person name="Schulz F."/>
            <person name="Roux S."/>
            <person name="Paez-Espino D."/>
            <person name="Jungbluth S."/>
            <person name="Walsh D.A."/>
            <person name="Denef V.J."/>
            <person name="McMahon K.D."/>
            <person name="Konstantinidis K.T."/>
            <person name="Eloe-Fadrosh E.A."/>
            <person name="Kyrpides N.C."/>
            <person name="Woyke T."/>
        </authorList>
    </citation>
    <scope>NUCLEOTIDE SEQUENCE</scope>
    <source>
        <strain evidence="1">GVMAG-M-3300009684-20</strain>
    </source>
</reference>
<dbReference type="EMBL" id="MN739078">
    <property type="protein sequence ID" value="QHS87105.1"/>
    <property type="molecule type" value="Genomic_DNA"/>
</dbReference>
<name>A0A6C0B4F8_9ZZZZ</name>
<protein>
    <recommendedName>
        <fullName evidence="2">N-acetyltransferase domain-containing protein</fullName>
    </recommendedName>
</protein>
<accession>A0A6C0B4F8</accession>
<proteinExistence type="predicted"/>
<dbReference type="AlphaFoldDB" id="A0A6C0B4F8"/>
<evidence type="ECO:0000313" key="1">
    <source>
        <dbReference type="EMBL" id="QHS87105.1"/>
    </source>
</evidence>
<evidence type="ECO:0008006" key="2">
    <source>
        <dbReference type="Google" id="ProtNLM"/>
    </source>
</evidence>